<dbReference type="GO" id="GO:0015833">
    <property type="term" value="P:peptide transport"/>
    <property type="evidence" value="ECO:0007669"/>
    <property type="project" value="InterPro"/>
</dbReference>
<dbReference type="GO" id="GO:0005524">
    <property type="term" value="F:ATP binding"/>
    <property type="evidence" value="ECO:0007669"/>
    <property type="project" value="UniProtKB-KW"/>
</dbReference>
<keyword evidence="1" id="KW-0813">Transport</keyword>
<name>A0A8J7YU69_9ARCH</name>
<dbReference type="SUPFAM" id="SSF52540">
    <property type="entry name" value="P-loop containing nucleoside triphosphate hydrolases"/>
    <property type="match status" value="1"/>
</dbReference>
<evidence type="ECO:0000313" key="6">
    <source>
        <dbReference type="Proteomes" id="UP000716004"/>
    </source>
</evidence>
<evidence type="ECO:0000256" key="3">
    <source>
        <dbReference type="ARBA" id="ARBA00022840"/>
    </source>
</evidence>
<dbReference type="Proteomes" id="UP000716004">
    <property type="component" value="Unassembled WGS sequence"/>
</dbReference>
<dbReference type="InterPro" id="IPR003439">
    <property type="entry name" value="ABC_transporter-like_ATP-bd"/>
</dbReference>
<dbReference type="SMART" id="SM00382">
    <property type="entry name" value="AAA"/>
    <property type="match status" value="1"/>
</dbReference>
<feature type="domain" description="ABC transporter" evidence="4">
    <location>
        <begin position="11"/>
        <end position="258"/>
    </location>
</feature>
<dbReference type="NCBIfam" id="TIGR01727">
    <property type="entry name" value="oligo_HPY"/>
    <property type="match status" value="1"/>
</dbReference>
<evidence type="ECO:0000256" key="2">
    <source>
        <dbReference type="ARBA" id="ARBA00022741"/>
    </source>
</evidence>
<dbReference type="CDD" id="cd03257">
    <property type="entry name" value="ABC_NikE_OppD_transporters"/>
    <property type="match status" value="1"/>
</dbReference>
<dbReference type="EMBL" id="JAGVSJ010000062">
    <property type="protein sequence ID" value="MBX8632753.1"/>
    <property type="molecule type" value="Genomic_DNA"/>
</dbReference>
<dbReference type="GO" id="GO:0016887">
    <property type="term" value="F:ATP hydrolysis activity"/>
    <property type="evidence" value="ECO:0007669"/>
    <property type="project" value="InterPro"/>
</dbReference>
<gene>
    <name evidence="5" type="ORF">J9259_09620</name>
</gene>
<accession>A0A8J7YU69</accession>
<keyword evidence="3 5" id="KW-0067">ATP-binding</keyword>
<evidence type="ECO:0000259" key="4">
    <source>
        <dbReference type="PROSITE" id="PS50893"/>
    </source>
</evidence>
<dbReference type="InterPro" id="IPR027417">
    <property type="entry name" value="P-loop_NTPase"/>
</dbReference>
<dbReference type="PROSITE" id="PS50893">
    <property type="entry name" value="ABC_TRANSPORTER_2"/>
    <property type="match status" value="1"/>
</dbReference>
<dbReference type="InterPro" id="IPR017871">
    <property type="entry name" value="ABC_transporter-like_CS"/>
</dbReference>
<keyword evidence="2" id="KW-0547">Nucleotide-binding</keyword>
<organism evidence="5 6">
    <name type="scientific">Candidatus Sysuiplasma superficiale</name>
    <dbReference type="NCBI Taxonomy" id="2823368"/>
    <lineage>
        <taxon>Archaea</taxon>
        <taxon>Methanobacteriati</taxon>
        <taxon>Thermoplasmatota</taxon>
        <taxon>Thermoplasmata</taxon>
        <taxon>Candidatus Sysuiplasmatales</taxon>
        <taxon>Candidatus Sysuiplasmataceae</taxon>
        <taxon>Candidatus Sysuiplasma</taxon>
    </lineage>
</organism>
<reference evidence="5" key="1">
    <citation type="submission" date="2021-04" db="EMBL/GenBank/DDBJ databases">
        <title>Genomic insights into ecological role and evolution of a novel Thermoplasmata order Candidatus Sysuiplasmatales.</title>
        <authorList>
            <person name="Yuan Y."/>
        </authorList>
    </citation>
    <scope>NUCLEOTIDE SEQUENCE</scope>
    <source>
        <strain evidence="5">YP2-bin.285</strain>
    </source>
</reference>
<evidence type="ECO:0000256" key="1">
    <source>
        <dbReference type="ARBA" id="ARBA00022448"/>
    </source>
</evidence>
<dbReference type="PANTHER" id="PTHR43067:SF3">
    <property type="entry name" value="MALTOSE ABC TRANSPORTER, ATP-BINDING PROTEIN"/>
    <property type="match status" value="1"/>
</dbReference>
<sequence>MQNGGGSLIQVRNLNVTYHSFGETKQAVRDVSFSLNSGETLGFLGESGSGKSTIGWAILGMIEPPHEASGEVVYNNFNVLAASEGKLRRYRWKEVAMIFQTAMNSLDPLVTIKKSFVQLLIGKGIADKEEGAVEIAVNLLRYVGLSPKVLDMYTFELSGGMRQRVSIALAIACNPKILIADEPTTALDTVNQFSVLANMRKLKEERKIDAMILITHDVEIQMIMADRIAITLKGRIVEEGSKEEMINDPKHPYTRLLLQSVTSANITKIEAATGNNVKFEDGKDGCPFLAQCPYAMPKCAESFPEPKAFSKTHTVYCYIY</sequence>
<protein>
    <submittedName>
        <fullName evidence="5">ABC transporter ATP-binding protein</fullName>
    </submittedName>
</protein>
<evidence type="ECO:0000313" key="5">
    <source>
        <dbReference type="EMBL" id="MBX8632753.1"/>
    </source>
</evidence>
<dbReference type="Pfam" id="PF08352">
    <property type="entry name" value="oligo_HPY"/>
    <property type="match status" value="1"/>
</dbReference>
<dbReference type="AlphaFoldDB" id="A0A8J7YU69"/>
<dbReference type="Pfam" id="PF00005">
    <property type="entry name" value="ABC_tran"/>
    <property type="match status" value="1"/>
</dbReference>
<dbReference type="Gene3D" id="3.40.50.300">
    <property type="entry name" value="P-loop containing nucleotide triphosphate hydrolases"/>
    <property type="match status" value="1"/>
</dbReference>
<dbReference type="InterPro" id="IPR013563">
    <property type="entry name" value="Oligopep_ABC_C"/>
</dbReference>
<dbReference type="InterPro" id="IPR003593">
    <property type="entry name" value="AAA+_ATPase"/>
</dbReference>
<dbReference type="PROSITE" id="PS00211">
    <property type="entry name" value="ABC_TRANSPORTER_1"/>
    <property type="match status" value="1"/>
</dbReference>
<dbReference type="PANTHER" id="PTHR43067">
    <property type="entry name" value="OLIGOPEPTIDE/DIPEPTIDE ABC TRANSPORTER, ATPASE SUBUNIT"/>
    <property type="match status" value="1"/>
</dbReference>
<proteinExistence type="predicted"/>
<comment type="caution">
    <text evidence="5">The sequence shown here is derived from an EMBL/GenBank/DDBJ whole genome shotgun (WGS) entry which is preliminary data.</text>
</comment>